<dbReference type="Pfam" id="PF11143">
    <property type="entry name" value="DUF2919"/>
    <property type="match status" value="1"/>
</dbReference>
<dbReference type="EMBL" id="AEIU01000110">
    <property type="protein sequence ID" value="EFP94963.1"/>
    <property type="molecule type" value="Genomic_DNA"/>
</dbReference>
<sequence length="154" mass="17646">MQYSLESYDSNGFLKPPKLLWLGWIFLAKAWVVFVLAGVSQQSGSEILSTLYPDHQVFYVGLTAGLPSIVLMWLVSLRSAKRPFINRVIRYGRGITIVTACLQLVQTCYAVYLSNGQFSWSNGLSLLGLFWLLLYLNYSRFIRDSFSESRFHQE</sequence>
<evidence type="ECO:0000256" key="1">
    <source>
        <dbReference type="SAM" id="Phobius"/>
    </source>
</evidence>
<evidence type="ECO:0008006" key="4">
    <source>
        <dbReference type="Google" id="ProtNLM"/>
    </source>
</evidence>
<feature type="transmembrane region" description="Helical" evidence="1">
    <location>
        <begin position="20"/>
        <end position="37"/>
    </location>
</feature>
<comment type="caution">
    <text evidence="2">The sequence shown here is derived from an EMBL/GenBank/DDBJ whole genome shotgun (WGS) entry which is preliminary data.</text>
</comment>
<name>E3BPP5_9VIBR</name>
<gene>
    <name evidence="2" type="ORF">VIBC2010_12921</name>
</gene>
<evidence type="ECO:0000313" key="3">
    <source>
        <dbReference type="Proteomes" id="UP000002943"/>
    </source>
</evidence>
<keyword evidence="3" id="KW-1185">Reference proteome</keyword>
<dbReference type="AlphaFoldDB" id="E3BPP5"/>
<feature type="transmembrane region" description="Helical" evidence="1">
    <location>
        <begin position="118"/>
        <end position="138"/>
    </location>
</feature>
<dbReference type="InterPro" id="IPR021318">
    <property type="entry name" value="DUF2919"/>
</dbReference>
<protein>
    <recommendedName>
        <fullName evidence="4">DUF2919 domain-containing protein</fullName>
    </recommendedName>
</protein>
<accession>E3BPP5</accession>
<dbReference type="Proteomes" id="UP000002943">
    <property type="component" value="Unassembled WGS sequence"/>
</dbReference>
<keyword evidence="1" id="KW-1133">Transmembrane helix</keyword>
<evidence type="ECO:0000313" key="2">
    <source>
        <dbReference type="EMBL" id="EFP94963.1"/>
    </source>
</evidence>
<dbReference type="STRING" id="796620.VIBC2010_12921"/>
<dbReference type="RefSeq" id="WP_009603152.1">
    <property type="nucleotide sequence ID" value="NZ_AEIU01000110.1"/>
</dbReference>
<reference evidence="2 3" key="1">
    <citation type="journal article" date="2012" name="Int. J. Syst. Evol. Microbiol.">
        <title>Vibrio caribbeanicus sp. nov., isolated from the marine sponge Scleritoderma cyanea.</title>
        <authorList>
            <person name="Hoffmann M."/>
            <person name="Monday S.R."/>
            <person name="Allard M.W."/>
            <person name="Strain E.A."/>
            <person name="Whittaker P."/>
            <person name="Naum M."/>
            <person name="McCarthy P.J."/>
            <person name="Lopez J.V."/>
            <person name="Fischer M."/>
            <person name="Brown E.W."/>
        </authorList>
    </citation>
    <scope>NUCLEOTIDE SEQUENCE [LARGE SCALE GENOMIC DNA]</scope>
    <source>
        <strain evidence="2 3">ATCC BAA-2122</strain>
    </source>
</reference>
<proteinExistence type="predicted"/>
<keyword evidence="1" id="KW-0812">Transmembrane</keyword>
<organism evidence="2 3">
    <name type="scientific">Vibrio caribbeanicus ATCC BAA-2122</name>
    <dbReference type="NCBI Taxonomy" id="796620"/>
    <lineage>
        <taxon>Bacteria</taxon>
        <taxon>Pseudomonadati</taxon>
        <taxon>Pseudomonadota</taxon>
        <taxon>Gammaproteobacteria</taxon>
        <taxon>Vibrionales</taxon>
        <taxon>Vibrionaceae</taxon>
        <taxon>Vibrio</taxon>
    </lineage>
</organism>
<dbReference type="eggNOG" id="ENOG5033BS1">
    <property type="taxonomic scope" value="Bacteria"/>
</dbReference>
<keyword evidence="1" id="KW-0472">Membrane</keyword>
<feature type="transmembrane region" description="Helical" evidence="1">
    <location>
        <begin position="57"/>
        <end position="75"/>
    </location>
</feature>
<dbReference type="OrthoDB" id="6314776at2"/>
<feature type="transmembrane region" description="Helical" evidence="1">
    <location>
        <begin position="95"/>
        <end position="112"/>
    </location>
</feature>